<keyword evidence="2" id="KW-1185">Reference proteome</keyword>
<gene>
    <name evidence="1" type="ORF">FLL45_20910</name>
</gene>
<sequence length="92" mass="10928">MSELISRKEITAILKDMKCHKCKQGVFHPTVELSVENTNPKQWQHRCTSCKYEVYLTKVYPLIEYKEKDFMFADSLRFERNPNEVSLHSTKT</sequence>
<dbReference type="Proteomes" id="UP000317839">
    <property type="component" value="Unassembled WGS sequence"/>
</dbReference>
<protein>
    <submittedName>
        <fullName evidence="1">Uncharacterized protein</fullName>
    </submittedName>
</protein>
<name>A0A545T317_9GAMM</name>
<evidence type="ECO:0000313" key="2">
    <source>
        <dbReference type="Proteomes" id="UP000317839"/>
    </source>
</evidence>
<accession>A0A545T317</accession>
<reference evidence="1 2" key="1">
    <citation type="submission" date="2019-06" db="EMBL/GenBank/DDBJ databases">
        <title>Draft genome of Aliikangiella marina GYP-15.</title>
        <authorList>
            <person name="Wang G."/>
        </authorList>
    </citation>
    <scope>NUCLEOTIDE SEQUENCE [LARGE SCALE GENOMIC DNA]</scope>
    <source>
        <strain evidence="1 2">GYP-15</strain>
    </source>
</reference>
<organism evidence="1 2">
    <name type="scientific">Aliikangiella marina</name>
    <dbReference type="NCBI Taxonomy" id="1712262"/>
    <lineage>
        <taxon>Bacteria</taxon>
        <taxon>Pseudomonadati</taxon>
        <taxon>Pseudomonadota</taxon>
        <taxon>Gammaproteobacteria</taxon>
        <taxon>Oceanospirillales</taxon>
        <taxon>Pleioneaceae</taxon>
        <taxon>Aliikangiella</taxon>
    </lineage>
</organism>
<dbReference type="EMBL" id="VIKR01000006">
    <property type="protein sequence ID" value="TQV71613.1"/>
    <property type="molecule type" value="Genomic_DNA"/>
</dbReference>
<comment type="caution">
    <text evidence="1">The sequence shown here is derived from an EMBL/GenBank/DDBJ whole genome shotgun (WGS) entry which is preliminary data.</text>
</comment>
<dbReference type="AlphaFoldDB" id="A0A545T317"/>
<dbReference type="RefSeq" id="WP_142944012.1">
    <property type="nucleotide sequence ID" value="NZ_VIKR01000006.1"/>
</dbReference>
<evidence type="ECO:0000313" key="1">
    <source>
        <dbReference type="EMBL" id="TQV71613.1"/>
    </source>
</evidence>
<dbReference type="OrthoDB" id="5881182at2"/>
<proteinExistence type="predicted"/>